<dbReference type="InterPro" id="IPR006009">
    <property type="entry name" value="GlcNAc_MurG"/>
</dbReference>
<feature type="domain" description="Glycosyl transferase family 28 C-terminal" evidence="12">
    <location>
        <begin position="199"/>
        <end position="359"/>
    </location>
</feature>
<dbReference type="GO" id="GO:0071555">
    <property type="term" value="P:cell wall organization"/>
    <property type="evidence" value="ECO:0007669"/>
    <property type="project" value="UniProtKB-KW"/>
</dbReference>
<evidence type="ECO:0000256" key="9">
    <source>
        <dbReference type="ARBA" id="ARBA00023316"/>
    </source>
</evidence>
<comment type="similarity">
    <text evidence="10">Belongs to the glycosyltransferase 28 family. MurG subfamily.</text>
</comment>
<dbReference type="GO" id="GO:0051301">
    <property type="term" value="P:cell division"/>
    <property type="evidence" value="ECO:0007669"/>
    <property type="project" value="UniProtKB-KW"/>
</dbReference>
<organism evidence="13 14">
    <name type="scientific">Akkermansia muciniphila</name>
    <dbReference type="NCBI Taxonomy" id="239935"/>
    <lineage>
        <taxon>Bacteria</taxon>
        <taxon>Pseudomonadati</taxon>
        <taxon>Verrucomicrobiota</taxon>
        <taxon>Verrucomicrobiia</taxon>
        <taxon>Verrucomicrobiales</taxon>
        <taxon>Akkermansiaceae</taxon>
        <taxon>Akkermansia</taxon>
    </lineage>
</organism>
<gene>
    <name evidence="10 13" type="primary">murG</name>
    <name evidence="13" type="ORF">CXU22_03725</name>
</gene>
<keyword evidence="4 10" id="KW-0808">Transferase</keyword>
<evidence type="ECO:0000259" key="12">
    <source>
        <dbReference type="Pfam" id="PF04101"/>
    </source>
</evidence>
<proteinExistence type="inferred from homology"/>
<keyword evidence="8 10" id="KW-0131">Cell cycle</keyword>
<dbReference type="RefSeq" id="WP_102712687.1">
    <property type="nucleotide sequence ID" value="NZ_PJKA01000006.1"/>
</dbReference>
<feature type="binding site" evidence="10">
    <location>
        <position position="133"/>
    </location>
    <ligand>
        <name>UDP-N-acetyl-alpha-D-glucosamine</name>
        <dbReference type="ChEBI" id="CHEBI:57705"/>
    </ligand>
</feature>
<comment type="caution">
    <text evidence="13">The sequence shown here is derived from an EMBL/GenBank/DDBJ whole genome shotgun (WGS) entry which is preliminary data.</text>
</comment>
<keyword evidence="5 10" id="KW-0133">Cell shape</keyword>
<dbReference type="EMBL" id="PJKA01000006">
    <property type="protein sequence ID" value="PNC18914.1"/>
    <property type="molecule type" value="Genomic_DNA"/>
</dbReference>
<feature type="binding site" evidence="10">
    <location>
        <begin position="20"/>
        <end position="22"/>
    </location>
    <ligand>
        <name>UDP-N-acetyl-alpha-D-glucosamine</name>
        <dbReference type="ChEBI" id="CHEBI:57705"/>
    </ligand>
</feature>
<evidence type="ECO:0000313" key="14">
    <source>
        <dbReference type="Proteomes" id="UP000236000"/>
    </source>
</evidence>
<keyword evidence="6 10" id="KW-0573">Peptidoglycan synthesis</keyword>
<comment type="function">
    <text evidence="10">Cell wall formation. Catalyzes the transfer of a GlcNAc subunit on undecaprenyl-pyrophosphoryl-MurNAc-pentapeptide (lipid intermediate I) to form undecaprenyl-pyrophosphoryl-MurNAc-(pentapeptide)GlcNAc (lipid intermediate II).</text>
</comment>
<dbReference type="CDD" id="cd03785">
    <property type="entry name" value="GT28_MurG"/>
    <property type="match status" value="1"/>
</dbReference>
<feature type="binding site" evidence="10">
    <location>
        <position position="174"/>
    </location>
    <ligand>
        <name>UDP-N-acetyl-alpha-D-glucosamine</name>
        <dbReference type="ChEBI" id="CHEBI:57705"/>
    </ligand>
</feature>
<dbReference type="InterPro" id="IPR007235">
    <property type="entry name" value="Glyco_trans_28_C"/>
</dbReference>
<keyword evidence="9 10" id="KW-0961">Cell wall biogenesis/degradation</keyword>
<dbReference type="AlphaFoldDB" id="A0A2N8HF58"/>
<sequence length="374" mass="40460">MTDPSSTRPTLNIVIACGGTGGHLFPGIAVAQELKKRGHNVTLLISQKKVDAQASRNYGDLNFRTIEAIAMPKIPSMALLGFGIKLYKAIRFSRSLLDEVNADVVIGMGGFTSFPPVYAAHRKGIRTYVHDSNALPGKANRMTAKCCTNVLLGIEEARHYFNPAKCIVTGTPVRQEMEERRDKDESRAELNLPKDRRVALVMGGSQGAKNLNSLVIEAARQCADLCDFLIITGSADFARVSQLTADMPHVHVIEFCSAMATAYAAADVVISRSGASSLTELAHMGKAALLVPYPFAADDHQAHNARVFAAHGAARMMRENTLTPDDITAFLNEVFKDSSLLASMNECALRLDTPDAVSRIANVIENTDHAAIHD</sequence>
<dbReference type="EC" id="2.4.1.227" evidence="10"/>
<dbReference type="SUPFAM" id="SSF53756">
    <property type="entry name" value="UDP-Glycosyltransferase/glycogen phosphorylase"/>
    <property type="match status" value="1"/>
</dbReference>
<evidence type="ECO:0000313" key="13">
    <source>
        <dbReference type="EMBL" id="PNC18914.1"/>
    </source>
</evidence>
<dbReference type="NCBIfam" id="TIGR01133">
    <property type="entry name" value="murG"/>
    <property type="match status" value="1"/>
</dbReference>
<evidence type="ECO:0000256" key="1">
    <source>
        <dbReference type="ARBA" id="ARBA00022475"/>
    </source>
</evidence>
<evidence type="ECO:0000256" key="2">
    <source>
        <dbReference type="ARBA" id="ARBA00022618"/>
    </source>
</evidence>
<reference evidence="13 14" key="1">
    <citation type="journal article" date="2017" name="BMC Genomics">
        <title>Genome sequencing of 39 Akkermansia muciniphila isolates reveals its population structure, genomic and functional diverisity, and global distribution in mammalian gut microbiotas.</title>
        <authorList>
            <person name="Guo X."/>
            <person name="Li S."/>
            <person name="Zhang J."/>
            <person name="Wu F."/>
            <person name="Li X."/>
            <person name="Wu D."/>
            <person name="Zhang M."/>
            <person name="Ou Z."/>
            <person name="Jie Z."/>
            <person name="Yan Q."/>
            <person name="Li P."/>
            <person name="Yi J."/>
            <person name="Peng Y."/>
        </authorList>
    </citation>
    <scope>NUCLEOTIDE SEQUENCE [LARGE SCALE GENOMIC DNA]</scope>
    <source>
        <strain evidence="13 14">GP24</strain>
    </source>
</reference>
<dbReference type="Gene3D" id="3.40.50.2000">
    <property type="entry name" value="Glycogen Phosphorylase B"/>
    <property type="match status" value="2"/>
</dbReference>
<comment type="catalytic activity">
    <reaction evidence="10">
        <text>di-trans,octa-cis-undecaprenyl diphospho-N-acetyl-alpha-D-muramoyl-L-alanyl-D-glutamyl-meso-2,6-diaminopimeloyl-D-alanyl-D-alanine + UDP-N-acetyl-alpha-D-glucosamine = di-trans,octa-cis-undecaprenyl diphospho-[N-acetyl-alpha-D-glucosaminyl-(1-&gt;4)]-N-acetyl-alpha-D-muramoyl-L-alanyl-D-glutamyl-meso-2,6-diaminopimeloyl-D-alanyl-D-alanine + UDP + H(+)</text>
        <dbReference type="Rhea" id="RHEA:31227"/>
        <dbReference type="ChEBI" id="CHEBI:15378"/>
        <dbReference type="ChEBI" id="CHEBI:57705"/>
        <dbReference type="ChEBI" id="CHEBI:58223"/>
        <dbReference type="ChEBI" id="CHEBI:61387"/>
        <dbReference type="ChEBI" id="CHEBI:61388"/>
        <dbReference type="EC" id="2.4.1.227"/>
    </reaction>
</comment>
<feature type="binding site" evidence="10">
    <location>
        <position position="205"/>
    </location>
    <ligand>
        <name>UDP-N-acetyl-alpha-D-glucosamine</name>
        <dbReference type="ChEBI" id="CHEBI:57705"/>
    </ligand>
</feature>
<evidence type="ECO:0000256" key="7">
    <source>
        <dbReference type="ARBA" id="ARBA00023136"/>
    </source>
</evidence>
<evidence type="ECO:0000259" key="11">
    <source>
        <dbReference type="Pfam" id="PF03033"/>
    </source>
</evidence>
<dbReference type="HAMAP" id="MF_00033">
    <property type="entry name" value="MurG"/>
    <property type="match status" value="1"/>
</dbReference>
<comment type="pathway">
    <text evidence="10">Cell wall biogenesis; peptidoglycan biosynthesis.</text>
</comment>
<keyword evidence="3 10" id="KW-0328">Glycosyltransferase</keyword>
<evidence type="ECO:0000256" key="10">
    <source>
        <dbReference type="HAMAP-Rule" id="MF_00033"/>
    </source>
</evidence>
<protein>
    <recommendedName>
        <fullName evidence="10">UDP-N-acetylglucosamine--N-acetylmuramyl-(pentapeptide) pyrophosphoryl-undecaprenol N-acetylglucosamine transferase</fullName>
        <ecNumber evidence="10">2.4.1.227</ecNumber>
    </recommendedName>
    <alternativeName>
        <fullName evidence="10">Undecaprenyl-PP-MurNAc-pentapeptide-UDPGlcNAc GlcNAc transferase</fullName>
    </alternativeName>
</protein>
<dbReference type="GO" id="GO:0005886">
    <property type="term" value="C:plasma membrane"/>
    <property type="evidence" value="ECO:0007669"/>
    <property type="project" value="UniProtKB-SubCell"/>
</dbReference>
<dbReference type="GO" id="GO:0050511">
    <property type="term" value="F:undecaprenyldiphospho-muramoylpentapeptide beta-N-acetylglucosaminyltransferase activity"/>
    <property type="evidence" value="ECO:0007669"/>
    <property type="project" value="UniProtKB-UniRule"/>
</dbReference>
<dbReference type="GO" id="GO:0005975">
    <property type="term" value="P:carbohydrate metabolic process"/>
    <property type="evidence" value="ECO:0007669"/>
    <property type="project" value="InterPro"/>
</dbReference>
<dbReference type="PANTHER" id="PTHR21015">
    <property type="entry name" value="UDP-N-ACETYLGLUCOSAMINE--N-ACETYLMURAMYL-(PENTAPEPTIDE) PYROPHOSPHORYL-UNDECAPRENOL N-ACETYLGLUCOSAMINE TRANSFERASE 1"/>
    <property type="match status" value="1"/>
</dbReference>
<keyword evidence="2 10" id="KW-0132">Cell division</keyword>
<evidence type="ECO:0000256" key="3">
    <source>
        <dbReference type="ARBA" id="ARBA00022676"/>
    </source>
</evidence>
<comment type="subcellular location">
    <subcellularLocation>
        <location evidence="10">Cell membrane</location>
        <topology evidence="10">Peripheral membrane protein</topology>
        <orientation evidence="10">Cytoplasmic side</orientation>
    </subcellularLocation>
</comment>
<dbReference type="GO" id="GO:0051991">
    <property type="term" value="F:UDP-N-acetyl-D-glucosamine:N-acetylmuramoyl-L-alanyl-D-glutamyl-meso-2,6-diaminopimelyl-D-alanyl-D-alanine-diphosphoundecaprenol 4-beta-N-acetylglucosaminlytransferase activity"/>
    <property type="evidence" value="ECO:0007669"/>
    <property type="project" value="RHEA"/>
</dbReference>
<dbReference type="Pfam" id="PF03033">
    <property type="entry name" value="Glyco_transf_28"/>
    <property type="match status" value="1"/>
</dbReference>
<dbReference type="GO" id="GO:0008360">
    <property type="term" value="P:regulation of cell shape"/>
    <property type="evidence" value="ECO:0007669"/>
    <property type="project" value="UniProtKB-KW"/>
</dbReference>
<dbReference type="InterPro" id="IPR004276">
    <property type="entry name" value="GlycoTrans_28_N"/>
</dbReference>
<dbReference type="GO" id="GO:0009252">
    <property type="term" value="P:peptidoglycan biosynthetic process"/>
    <property type="evidence" value="ECO:0007669"/>
    <property type="project" value="UniProtKB-UniRule"/>
</dbReference>
<evidence type="ECO:0000256" key="6">
    <source>
        <dbReference type="ARBA" id="ARBA00022984"/>
    </source>
</evidence>
<evidence type="ECO:0000256" key="4">
    <source>
        <dbReference type="ARBA" id="ARBA00022679"/>
    </source>
</evidence>
<dbReference type="Proteomes" id="UP000236000">
    <property type="component" value="Unassembled WGS sequence"/>
</dbReference>
<evidence type="ECO:0000256" key="8">
    <source>
        <dbReference type="ARBA" id="ARBA00023306"/>
    </source>
</evidence>
<evidence type="ECO:0000256" key="5">
    <source>
        <dbReference type="ARBA" id="ARBA00022960"/>
    </source>
</evidence>
<dbReference type="PANTHER" id="PTHR21015:SF22">
    <property type="entry name" value="GLYCOSYLTRANSFERASE"/>
    <property type="match status" value="1"/>
</dbReference>
<dbReference type="UniPathway" id="UPA00219"/>
<feature type="binding site" evidence="10">
    <location>
        <position position="301"/>
    </location>
    <ligand>
        <name>UDP-N-acetyl-alpha-D-glucosamine</name>
        <dbReference type="ChEBI" id="CHEBI:57705"/>
    </ligand>
</feature>
<dbReference type="OrthoDB" id="9808936at2"/>
<feature type="domain" description="Glycosyltransferase family 28 N-terminal" evidence="11">
    <location>
        <begin position="13"/>
        <end position="151"/>
    </location>
</feature>
<keyword evidence="7 10" id="KW-0472">Membrane</keyword>
<comment type="caution">
    <text evidence="10">Lacks conserved residue(s) required for the propagation of feature annotation.</text>
</comment>
<accession>A0A2N8HF58</accession>
<name>A0A2N8HF58_9BACT</name>
<keyword evidence="1 10" id="KW-1003">Cell membrane</keyword>
<dbReference type="Pfam" id="PF04101">
    <property type="entry name" value="Glyco_tran_28_C"/>
    <property type="match status" value="1"/>
</dbReference>